<organism evidence="2 3">
    <name type="scientific">Methanococcus aeolicus (strain ATCC BAA-1280 / DSM 17508 / OCM 812 / Nankai-3)</name>
    <dbReference type="NCBI Taxonomy" id="419665"/>
    <lineage>
        <taxon>Archaea</taxon>
        <taxon>Methanobacteriati</taxon>
        <taxon>Methanobacteriota</taxon>
        <taxon>Methanomada group</taxon>
        <taxon>Methanococci</taxon>
        <taxon>Methanococcales</taxon>
        <taxon>Methanococcaceae</taxon>
        <taxon>Methanococcus</taxon>
    </lineage>
</organism>
<dbReference type="AlphaFoldDB" id="A6UTC2"/>
<dbReference type="NCBIfam" id="TIGR00153">
    <property type="entry name" value="TIGR00153 family protein"/>
    <property type="match status" value="1"/>
</dbReference>
<reference evidence="2" key="1">
    <citation type="submission" date="2007-06" db="EMBL/GenBank/DDBJ databases">
        <title>Complete sequence of Methanococcus aeolicus Nankai-3.</title>
        <authorList>
            <consortium name="US DOE Joint Genome Institute"/>
            <person name="Copeland A."/>
            <person name="Lucas S."/>
            <person name="Lapidus A."/>
            <person name="Barry K."/>
            <person name="Glavina del Rio T."/>
            <person name="Dalin E."/>
            <person name="Tice H."/>
            <person name="Pitluck S."/>
            <person name="Chain P."/>
            <person name="Malfatti S."/>
            <person name="Shin M."/>
            <person name="Vergez L."/>
            <person name="Schmutz J."/>
            <person name="Larimer F."/>
            <person name="Land M."/>
            <person name="Hauser L."/>
            <person name="Kyrpides N."/>
            <person name="Lykidis A."/>
            <person name="Sieprawska-Lupa M."/>
            <person name="Whitman W.B."/>
            <person name="Richardson P."/>
        </authorList>
    </citation>
    <scope>NUCLEOTIDE SEQUENCE [LARGE SCALE GENOMIC DNA]</scope>
    <source>
        <strain evidence="2">Nankai-3</strain>
    </source>
</reference>
<accession>A6UTC2</accession>
<dbReference type="GeneID" id="5326933"/>
<evidence type="ECO:0000256" key="1">
    <source>
        <dbReference type="ARBA" id="ARBA00008591"/>
    </source>
</evidence>
<dbReference type="STRING" id="419665.Maeo_0152"/>
<dbReference type="Pfam" id="PF01865">
    <property type="entry name" value="PhoU_div"/>
    <property type="match status" value="1"/>
</dbReference>
<protein>
    <recommendedName>
        <fullName evidence="4">Phosphate transport regulator</fullName>
    </recommendedName>
</protein>
<evidence type="ECO:0008006" key="4">
    <source>
        <dbReference type="Google" id="ProtNLM"/>
    </source>
</evidence>
<name>A6UTC2_META3</name>
<dbReference type="KEGG" id="mae:Maeo_0152"/>
<dbReference type="EMBL" id="CP000743">
    <property type="protein sequence ID" value="ABR55744.1"/>
    <property type="molecule type" value="Genomic_DNA"/>
</dbReference>
<dbReference type="RefSeq" id="WP_011972876.1">
    <property type="nucleotide sequence ID" value="NC_009635.1"/>
</dbReference>
<dbReference type="eggNOG" id="arCOG02640">
    <property type="taxonomic scope" value="Archaea"/>
</dbReference>
<dbReference type="Gene3D" id="1.20.58.220">
    <property type="entry name" value="Phosphate transport system protein phou homolog 2, domain 2"/>
    <property type="match status" value="1"/>
</dbReference>
<dbReference type="PANTHER" id="PTHR36536:SF3">
    <property type="entry name" value="UPF0111 PROTEIN HI_1603"/>
    <property type="match status" value="1"/>
</dbReference>
<gene>
    <name evidence="2" type="ordered locus">Maeo_0152</name>
</gene>
<dbReference type="InterPro" id="IPR018445">
    <property type="entry name" value="Put_Phosphate_transp_reg"/>
</dbReference>
<evidence type="ECO:0000313" key="3">
    <source>
        <dbReference type="Proteomes" id="UP000001106"/>
    </source>
</evidence>
<evidence type="ECO:0000313" key="2">
    <source>
        <dbReference type="EMBL" id="ABR55744.1"/>
    </source>
</evidence>
<keyword evidence="3" id="KW-1185">Reference proteome</keyword>
<dbReference type="OrthoDB" id="68479at2157"/>
<proteinExistence type="inferred from homology"/>
<dbReference type="InterPro" id="IPR002727">
    <property type="entry name" value="DUF47"/>
</dbReference>
<dbReference type="InterPro" id="IPR038078">
    <property type="entry name" value="PhoU-like_sf"/>
</dbReference>
<sequence>MFVFERKPEKEVINLLTRHISNSIDAINILIKYIDDKSNNSPINEIIKLEKRGDEIRTEIIVNLYEAFLPSMKRELHHSVEILNDVLDNIKHGVLLYDLMTFELDEFINEKCKLILNISLNMLKSLNTLVGVFENGGEFKEHIRNIKLSEEEIDTIQHDIYKYMVNMEIKSFWTGKLLSDFVDRIAEISNCIENVSDEFQIIFISNW</sequence>
<dbReference type="HOGENOM" id="CLU_104916_1_1_2"/>
<dbReference type="PANTHER" id="PTHR36536">
    <property type="entry name" value="UPF0111 PROTEIN HI_1603"/>
    <property type="match status" value="1"/>
</dbReference>
<comment type="similarity">
    <text evidence="1">Belongs to the UPF0111 family.</text>
</comment>
<dbReference type="Proteomes" id="UP000001106">
    <property type="component" value="Chromosome"/>
</dbReference>